<protein>
    <submittedName>
        <fullName evidence="2">Uncharacterized protein</fullName>
    </submittedName>
</protein>
<dbReference type="AlphaFoldDB" id="H2Z0B6"/>
<evidence type="ECO:0000256" key="1">
    <source>
        <dbReference type="SAM" id="MobiDB-lite"/>
    </source>
</evidence>
<dbReference type="HOGENOM" id="CLU_1411718_0_0_1"/>
<proteinExistence type="predicted"/>
<dbReference type="Proteomes" id="UP000007875">
    <property type="component" value="Unassembled WGS sequence"/>
</dbReference>
<reference evidence="3" key="1">
    <citation type="submission" date="2003-08" db="EMBL/GenBank/DDBJ databases">
        <authorList>
            <person name="Birren B."/>
            <person name="Nusbaum C."/>
            <person name="Abebe A."/>
            <person name="Abouelleil A."/>
            <person name="Adekoya E."/>
            <person name="Ait-zahra M."/>
            <person name="Allen N."/>
            <person name="Allen T."/>
            <person name="An P."/>
            <person name="Anderson M."/>
            <person name="Anderson S."/>
            <person name="Arachchi H."/>
            <person name="Armbruster J."/>
            <person name="Bachantsang P."/>
            <person name="Baldwin J."/>
            <person name="Barry A."/>
            <person name="Bayul T."/>
            <person name="Blitshsteyn B."/>
            <person name="Bloom T."/>
            <person name="Blye J."/>
            <person name="Boguslavskiy L."/>
            <person name="Borowsky M."/>
            <person name="Boukhgalter B."/>
            <person name="Brunache A."/>
            <person name="Butler J."/>
            <person name="Calixte N."/>
            <person name="Calvo S."/>
            <person name="Camarata J."/>
            <person name="Campo K."/>
            <person name="Chang J."/>
            <person name="Cheshatsang Y."/>
            <person name="Citroen M."/>
            <person name="Collymore A."/>
            <person name="Considine T."/>
            <person name="Cook A."/>
            <person name="Cooke P."/>
            <person name="Corum B."/>
            <person name="Cuomo C."/>
            <person name="David R."/>
            <person name="Dawoe T."/>
            <person name="Degray S."/>
            <person name="Dodge S."/>
            <person name="Dooley K."/>
            <person name="Dorje P."/>
            <person name="Dorjee K."/>
            <person name="Dorris L."/>
            <person name="Duffey N."/>
            <person name="Dupes A."/>
            <person name="Elkins T."/>
            <person name="Engels R."/>
            <person name="Erickson J."/>
            <person name="Farina A."/>
            <person name="Faro S."/>
            <person name="Ferreira P."/>
            <person name="Fischer H."/>
            <person name="Fitzgerald M."/>
            <person name="Foley K."/>
            <person name="Gage D."/>
            <person name="Galagan J."/>
            <person name="Gearin G."/>
            <person name="Gnerre S."/>
            <person name="Gnirke A."/>
            <person name="Goyette A."/>
            <person name="Graham J."/>
            <person name="Grandbois E."/>
            <person name="Gyaltsen K."/>
            <person name="Hafez N."/>
            <person name="Hagopian D."/>
            <person name="Hagos B."/>
            <person name="Hall J."/>
            <person name="Hatcher B."/>
            <person name="Heller A."/>
            <person name="Higgins H."/>
            <person name="Honan T."/>
            <person name="Horn A."/>
            <person name="Houde N."/>
            <person name="Hughes L."/>
            <person name="Hulme W."/>
            <person name="Husby E."/>
            <person name="Iliev I."/>
            <person name="Jaffe D."/>
            <person name="Jones C."/>
            <person name="Kamal M."/>
            <person name="Kamat A."/>
            <person name="Kamvysselis M."/>
            <person name="Karlsson E."/>
            <person name="Kells C."/>
            <person name="Kieu A."/>
            <person name="Kisner P."/>
            <person name="Kodira C."/>
            <person name="Kulbokas E."/>
            <person name="Labutti K."/>
            <person name="Lama D."/>
            <person name="Landers T."/>
            <person name="Leger J."/>
            <person name="Levine S."/>
            <person name="Lewis D."/>
            <person name="Lewis T."/>
            <person name="Lindblad-toh K."/>
            <person name="Liu X."/>
            <person name="Lokyitsang T."/>
            <person name="Lokyitsang Y."/>
            <person name="Lucien O."/>
            <person name="Lui A."/>
            <person name="Ma L.J."/>
            <person name="Mabbitt R."/>
            <person name="Macdonald J."/>
            <person name="Maclean C."/>
            <person name="Major J."/>
            <person name="Manning J."/>
            <person name="Marabella R."/>
            <person name="Maru K."/>
            <person name="Matthews C."/>
            <person name="Mauceli E."/>
            <person name="Mccarthy M."/>
            <person name="Mcdonough S."/>
            <person name="Mcghee T."/>
            <person name="Meldrim J."/>
            <person name="Meneus L."/>
            <person name="Mesirov J."/>
            <person name="Mihalev A."/>
            <person name="Mihova T."/>
            <person name="Mikkelsen T."/>
            <person name="Mlenga V."/>
            <person name="Moru K."/>
            <person name="Mozes J."/>
            <person name="Mulrain L."/>
            <person name="Munson G."/>
            <person name="Naylor J."/>
            <person name="Newes C."/>
            <person name="Nguyen C."/>
            <person name="Nguyen N."/>
            <person name="Nguyen T."/>
            <person name="Nicol R."/>
            <person name="Nielsen C."/>
            <person name="Nizzari M."/>
            <person name="Norbu C."/>
            <person name="Norbu N."/>
            <person name="O'donnell P."/>
            <person name="Okoawo O."/>
            <person name="O'leary S."/>
            <person name="Omotosho B."/>
            <person name="O'neill K."/>
            <person name="Osman S."/>
            <person name="Parker S."/>
            <person name="Perrin D."/>
            <person name="Phunkhang P."/>
            <person name="Piqani B."/>
            <person name="Purcell S."/>
            <person name="Rachupka T."/>
            <person name="Ramasamy U."/>
            <person name="Rameau R."/>
            <person name="Ray V."/>
            <person name="Raymond C."/>
            <person name="Retta R."/>
            <person name="Richardson S."/>
            <person name="Rise C."/>
            <person name="Rodriguez J."/>
            <person name="Rogers J."/>
            <person name="Rogov P."/>
            <person name="Rutman M."/>
            <person name="Schupbach R."/>
            <person name="Seaman C."/>
            <person name="Settipalli S."/>
            <person name="Sharpe T."/>
            <person name="Sheridan J."/>
            <person name="Sherpa N."/>
            <person name="Shi J."/>
            <person name="Smirnov S."/>
            <person name="Smith C."/>
            <person name="Sougnez C."/>
            <person name="Spencer B."/>
            <person name="Stalker J."/>
            <person name="Stange-thomann N."/>
            <person name="Stavropoulos S."/>
            <person name="Stetson K."/>
            <person name="Stone C."/>
            <person name="Stone S."/>
            <person name="Stubbs M."/>
            <person name="Talamas J."/>
            <person name="Tchuinga P."/>
            <person name="Tenzing P."/>
            <person name="Tesfaye S."/>
            <person name="Theodore J."/>
            <person name="Thoulutsang Y."/>
            <person name="Topham K."/>
            <person name="Towey S."/>
            <person name="Tsamla T."/>
            <person name="Tsomo N."/>
            <person name="Vallee D."/>
            <person name="Vassiliev H."/>
            <person name="Venkataraman V."/>
            <person name="Vinson J."/>
            <person name="Vo A."/>
            <person name="Wade C."/>
            <person name="Wang S."/>
            <person name="Wangchuk T."/>
            <person name="Wangdi T."/>
            <person name="Whittaker C."/>
            <person name="Wilkinson J."/>
            <person name="Wu Y."/>
            <person name="Wyman D."/>
            <person name="Yadav S."/>
            <person name="Yang S."/>
            <person name="Yang X."/>
            <person name="Yeager S."/>
            <person name="Yee E."/>
            <person name="Young G."/>
            <person name="Zainoun J."/>
            <person name="Zembeck L."/>
            <person name="Zimmer A."/>
            <person name="Zody M."/>
            <person name="Lander E."/>
        </authorList>
    </citation>
    <scope>NUCLEOTIDE SEQUENCE [LARGE SCALE GENOMIC DNA]</scope>
</reference>
<evidence type="ECO:0000313" key="3">
    <source>
        <dbReference type="Proteomes" id="UP000007875"/>
    </source>
</evidence>
<sequence>TDFSEHESKPNGELLQFAIRFKTAEIAASFLSCIEDGREAHAAGKLLDPVSINNEHEAENSDVQHTSVDTESEPNKATPEQKSPVKSSKPLFSFANLDSPFGLKNKPMFNDLAFGTPKSQASGPAGKYNFDASSISFNFGSTSTPATTAPPMFKQPALMNPKPSASKSLFGSGCSRFSIWNGCCWINTKTKRI</sequence>
<reference evidence="2" key="2">
    <citation type="submission" date="2025-08" db="UniProtKB">
        <authorList>
            <consortium name="Ensembl"/>
        </authorList>
    </citation>
    <scope>IDENTIFICATION</scope>
</reference>
<reference evidence="2" key="3">
    <citation type="submission" date="2025-09" db="UniProtKB">
        <authorList>
            <consortium name="Ensembl"/>
        </authorList>
    </citation>
    <scope>IDENTIFICATION</scope>
</reference>
<name>H2Z0B6_CIOSA</name>
<keyword evidence="3" id="KW-1185">Reference proteome</keyword>
<organism evidence="2 3">
    <name type="scientific">Ciona savignyi</name>
    <name type="common">Pacific transparent sea squirt</name>
    <dbReference type="NCBI Taxonomy" id="51511"/>
    <lineage>
        <taxon>Eukaryota</taxon>
        <taxon>Metazoa</taxon>
        <taxon>Chordata</taxon>
        <taxon>Tunicata</taxon>
        <taxon>Ascidiacea</taxon>
        <taxon>Phlebobranchia</taxon>
        <taxon>Cionidae</taxon>
        <taxon>Ciona</taxon>
    </lineage>
</organism>
<evidence type="ECO:0000313" key="2">
    <source>
        <dbReference type="Ensembl" id="ENSCSAVP00000011028.1"/>
    </source>
</evidence>
<accession>H2Z0B6</accession>
<feature type="region of interest" description="Disordered" evidence="1">
    <location>
        <begin position="57"/>
        <end position="91"/>
    </location>
</feature>
<dbReference type="Ensembl" id="ENSCSAVT00000011159.1">
    <property type="protein sequence ID" value="ENSCSAVP00000011028.1"/>
    <property type="gene ID" value="ENSCSAVG00000006453.1"/>
</dbReference>
<dbReference type="GeneTree" id="ENSGT00900000141073"/>